<feature type="compositionally biased region" description="Polar residues" evidence="6">
    <location>
        <begin position="723"/>
        <end position="763"/>
    </location>
</feature>
<feature type="region of interest" description="Disordered" evidence="6">
    <location>
        <begin position="836"/>
        <end position="875"/>
    </location>
</feature>
<feature type="region of interest" description="Disordered" evidence="6">
    <location>
        <begin position="412"/>
        <end position="435"/>
    </location>
</feature>
<feature type="compositionally biased region" description="Basic and acidic residues" evidence="6">
    <location>
        <begin position="854"/>
        <end position="875"/>
    </location>
</feature>
<dbReference type="Gene3D" id="3.30.40.10">
    <property type="entry name" value="Zinc/RING finger domain, C3HC4 (zinc finger)"/>
    <property type="match status" value="1"/>
</dbReference>
<reference evidence="8 9" key="1">
    <citation type="submission" date="2024-01" db="EMBL/GenBank/DDBJ databases">
        <title>Genome assemblies of Stephania.</title>
        <authorList>
            <person name="Yang L."/>
        </authorList>
    </citation>
    <scope>NUCLEOTIDE SEQUENCE [LARGE SCALE GENOMIC DNA]</scope>
    <source>
        <strain evidence="8">JXDWG</strain>
        <tissue evidence="8">Leaf</tissue>
    </source>
</reference>
<proteinExistence type="predicted"/>
<evidence type="ECO:0000256" key="6">
    <source>
        <dbReference type="SAM" id="MobiDB-lite"/>
    </source>
</evidence>
<feature type="region of interest" description="Disordered" evidence="6">
    <location>
        <begin position="681"/>
        <end position="788"/>
    </location>
</feature>
<gene>
    <name evidence="8" type="ORF">Scep_011949</name>
</gene>
<dbReference type="InterPro" id="IPR011011">
    <property type="entry name" value="Znf_FYVE_PHD"/>
</dbReference>
<feature type="compositionally biased region" description="Polar residues" evidence="6">
    <location>
        <begin position="771"/>
        <end position="788"/>
    </location>
</feature>
<name>A0AAP0JFQ1_9MAGN</name>
<dbReference type="SUPFAM" id="SSF57903">
    <property type="entry name" value="FYVE/PHD zinc finger"/>
    <property type="match status" value="1"/>
</dbReference>
<comment type="caution">
    <text evidence="8">The sequence shown here is derived from an EMBL/GenBank/DDBJ whole genome shotgun (WGS) entry which is preliminary data.</text>
</comment>
<dbReference type="GO" id="GO:0008270">
    <property type="term" value="F:zinc ion binding"/>
    <property type="evidence" value="ECO:0007669"/>
    <property type="project" value="UniProtKB-KW"/>
</dbReference>
<evidence type="ECO:0000256" key="4">
    <source>
        <dbReference type="ARBA" id="ARBA00022833"/>
    </source>
</evidence>
<accession>A0AAP0JFQ1</accession>
<feature type="region of interest" description="Disordered" evidence="6">
    <location>
        <begin position="243"/>
        <end position="262"/>
    </location>
</feature>
<dbReference type="InterPro" id="IPR019786">
    <property type="entry name" value="Zinc_finger_PHD-type_CS"/>
</dbReference>
<feature type="region of interest" description="Disordered" evidence="6">
    <location>
        <begin position="1114"/>
        <end position="1164"/>
    </location>
</feature>
<dbReference type="PANTHER" id="PTHR14571:SF9">
    <property type="entry name" value="HISTONE-LYSINE N-METHYLTRANSFERASE SET-26-RELATED"/>
    <property type="match status" value="1"/>
</dbReference>
<feature type="region of interest" description="Disordered" evidence="6">
    <location>
        <begin position="508"/>
        <end position="529"/>
    </location>
</feature>
<protein>
    <recommendedName>
        <fullName evidence="7">DUF7648 domain-containing protein</fullName>
    </recommendedName>
</protein>
<dbReference type="EMBL" id="JBBNAG010000005">
    <property type="protein sequence ID" value="KAK9132421.1"/>
    <property type="molecule type" value="Genomic_DNA"/>
</dbReference>
<feature type="compositionally biased region" description="Acidic residues" evidence="6">
    <location>
        <begin position="1129"/>
        <end position="1141"/>
    </location>
</feature>
<keyword evidence="2" id="KW-0479">Metal-binding</keyword>
<sequence length="1164" mass="128573">MRGGRSHRLPSNEPLDDWGDGSWTVDCACGVNFDDGEEMVNCDECGVWVHTRCSSFVKGETSFACDKCKRRKNRVDNEETEVARLLVELPMKSMKMGNSFSSIPSWSSVRLWSDIPIEERVHVHGVPGGDPTLFQDMPSIFSHELWRSTGYVAKKLNFQYREFPCWDEQDKVDVEPLEVDTPLDKGANALFSFSKVVATNPMDMVVGLKGSIEGDRGNVKPFLREMKKREEKGSSVVRMQNSVKRDRNHAQPLGVPYGKRKNDDLGLDKDEGVMKKANCFDKGVCGKKKVATLTTEARKIDFSEDECLKAVEPVYNDIQIGVKKESKLLISDSDYYNDAREDNLVTKANHTEHSFKEVSERVFRIETVTKSEKFDSEVPSGIGSGSITPSPLRSNDIGCPFAKEEDFNAATDQRRNLGDLHVSPSTAMEDSSKLKHPSEDLMHASTEVKDGQILCNQKCRLARSLAQPDIEQNVEDSEQLKENTDLLCSSCDVVRTDVTRRLNHHEEISAAHSNKNRHETNVASCPSDKSKTEIVESELEAASHYSKDDPVKECVSVYGEPCANDQGNDSSEAVVVRRSSSDPKLELRNAEPLRAEGVNHSSVVSISGNKHVPSNGKTSTSSSVVCPRSANLGCYRPASPNTKRYINCSKQRAEVTSSADVKKEYAVNDLTRDDGRHEMAKKTLKEQPKGSQNSRLKASELSKASHVSAAKRMLSDSKFQVLHPSSKSVTIPNAADSSGSGESANSLQTAQHCQNKPTSTGFSQKGEKSNHLSSQHSSKINPSSSVYPNTLSDEELALLLHQELNSSPRVPRVPRVRQAGSMPPLASAAATSMLIKRTSSHGGKDQTSVSRRKSKEDSLKDSIHSSCERTDMTKRVEKTLLSSDKLSHELISEGSTKNEIGNRSFEAQLSQKNKCITTTIVSPSPTEEADDQNLLFVHNSTRDVFDNDNGKDGDNACSTGGSIPRTLPGLIDEILSRGNNISCRELCDAVLPHWDDLRKLNGERYAYSSHSQAVLDCLRNRNEWAQLVDRGPKTNSSKKRRKHDAELPEAEVDGKDNNNEGISSQKLAGKNVESRQEDYFPKGKRKARKRRRLALKGRGISDVRRRQISTEGDAFVDNDVGPFFHSSDDEGTGEVFSEDEIQGTRRHSVGSEAAASSSDEAGSV</sequence>
<dbReference type="InterPro" id="IPR056065">
    <property type="entry name" value="DUF7648"/>
</dbReference>
<evidence type="ECO:0000256" key="3">
    <source>
        <dbReference type="ARBA" id="ARBA00022771"/>
    </source>
</evidence>
<feature type="region of interest" description="Disordered" evidence="6">
    <location>
        <begin position="1028"/>
        <end position="1098"/>
    </location>
</feature>
<comment type="subcellular location">
    <subcellularLocation>
        <location evidence="1">Nucleus</location>
    </subcellularLocation>
</comment>
<dbReference type="PROSITE" id="PS01359">
    <property type="entry name" value="ZF_PHD_1"/>
    <property type="match status" value="1"/>
</dbReference>
<dbReference type="AlphaFoldDB" id="A0AAP0JFQ1"/>
<keyword evidence="3" id="KW-0863">Zinc-finger</keyword>
<feature type="compositionally biased region" description="Low complexity" evidence="6">
    <location>
        <begin position="1150"/>
        <end position="1164"/>
    </location>
</feature>
<dbReference type="GO" id="GO:0005634">
    <property type="term" value="C:nucleus"/>
    <property type="evidence" value="ECO:0007669"/>
    <property type="project" value="UniProtKB-SubCell"/>
</dbReference>
<evidence type="ECO:0000256" key="5">
    <source>
        <dbReference type="ARBA" id="ARBA00023242"/>
    </source>
</evidence>
<feature type="domain" description="DUF7648" evidence="7">
    <location>
        <begin position="966"/>
        <end position="1028"/>
    </location>
</feature>
<evidence type="ECO:0000256" key="1">
    <source>
        <dbReference type="ARBA" id="ARBA00004123"/>
    </source>
</evidence>
<feature type="compositionally biased region" description="Basic residues" evidence="6">
    <location>
        <begin position="1082"/>
        <end position="1095"/>
    </location>
</feature>
<evidence type="ECO:0000313" key="8">
    <source>
        <dbReference type="EMBL" id="KAK9132421.1"/>
    </source>
</evidence>
<keyword evidence="4" id="KW-0862">Zinc</keyword>
<dbReference type="InterPro" id="IPR013083">
    <property type="entry name" value="Znf_RING/FYVE/PHD"/>
</dbReference>
<dbReference type="PANTHER" id="PTHR14571">
    <property type="entry name" value="HISTONE-LYSINE N-METHYLTRANSFERASE SET-26-RELATED"/>
    <property type="match status" value="1"/>
</dbReference>
<evidence type="ECO:0000313" key="9">
    <source>
        <dbReference type="Proteomes" id="UP001419268"/>
    </source>
</evidence>
<evidence type="ECO:0000256" key="2">
    <source>
        <dbReference type="ARBA" id="ARBA00022723"/>
    </source>
</evidence>
<keyword evidence="9" id="KW-1185">Reference proteome</keyword>
<dbReference type="Pfam" id="PF24659">
    <property type="entry name" value="DUF7648"/>
    <property type="match status" value="1"/>
</dbReference>
<dbReference type="Proteomes" id="UP001419268">
    <property type="component" value="Unassembled WGS sequence"/>
</dbReference>
<evidence type="ECO:0000259" key="7">
    <source>
        <dbReference type="Pfam" id="PF24659"/>
    </source>
</evidence>
<organism evidence="8 9">
    <name type="scientific">Stephania cephalantha</name>
    <dbReference type="NCBI Taxonomy" id="152367"/>
    <lineage>
        <taxon>Eukaryota</taxon>
        <taxon>Viridiplantae</taxon>
        <taxon>Streptophyta</taxon>
        <taxon>Embryophyta</taxon>
        <taxon>Tracheophyta</taxon>
        <taxon>Spermatophyta</taxon>
        <taxon>Magnoliopsida</taxon>
        <taxon>Ranunculales</taxon>
        <taxon>Menispermaceae</taxon>
        <taxon>Menispermoideae</taxon>
        <taxon>Cissampelideae</taxon>
        <taxon>Stephania</taxon>
    </lineage>
</organism>
<keyword evidence="5" id="KW-0539">Nucleus</keyword>
<feature type="compositionally biased region" description="Basic and acidic residues" evidence="6">
    <location>
        <begin position="1072"/>
        <end position="1081"/>
    </location>
</feature>